<sequence>MVSMSLKWITRLSQWLIIDEKPKAEAVETAVDQKDLKATIAAIYKFQQQVLHWSSSDGNIGGASSKTLAELNGSACTAEYVKQRIEQYPQVKAEREAKAAAEAKRKAEEAEAKRVALEKQKAEEERKEQMRKEPVENAKTYISNYGSDILALADAMKPYVGLNPQLVGAVLSKLGRMTRDNFTYALMNRLSDSELRNGGPELLGQMKSSLEAWFVSNTNYDKEIKTLDSILGNQKTQGSTADQIDTYFEKDRLTPEEIAEVRPLIASLNDEERQGYYLTLQEKVMYENQRDSQAISGKKRVESGSGGICNFASLAMVLQYLGVSNPYPDLQYEDALEKVRQENNYPARTTRGGWGAVSKKLGVENELLLGESKAMKKEWWNSTVKSKMSEGCGVMLSIQNHIVRLQAVTKEGLIVDDPYGKVNLSKRKKNKFRGGYEVYNKSEWKFGSEGETTSEGEDNLWKWNDVENYPMRWIASFKKI</sequence>
<feature type="coiled-coil region" evidence="1">
    <location>
        <begin position="90"/>
        <end position="133"/>
    </location>
</feature>
<keyword evidence="1" id="KW-0175">Coiled coil</keyword>
<protein>
    <recommendedName>
        <fullName evidence="4">Peptidase C39-like domain-containing protein</fullName>
    </recommendedName>
</protein>
<dbReference type="EMBL" id="BQKE01000007">
    <property type="protein sequence ID" value="GJM64856.1"/>
    <property type="molecule type" value="Genomic_DNA"/>
</dbReference>
<accession>A0AAN5AQ18</accession>
<evidence type="ECO:0008006" key="4">
    <source>
        <dbReference type="Google" id="ProtNLM"/>
    </source>
</evidence>
<evidence type="ECO:0000313" key="3">
    <source>
        <dbReference type="Proteomes" id="UP001310022"/>
    </source>
</evidence>
<evidence type="ECO:0000313" key="2">
    <source>
        <dbReference type="EMBL" id="GJM64856.1"/>
    </source>
</evidence>
<comment type="caution">
    <text evidence="2">The sequence shown here is derived from an EMBL/GenBank/DDBJ whole genome shotgun (WGS) entry which is preliminary data.</text>
</comment>
<evidence type="ECO:0000256" key="1">
    <source>
        <dbReference type="SAM" id="Coils"/>
    </source>
</evidence>
<reference evidence="2 3" key="1">
    <citation type="submission" date="2021-12" db="EMBL/GenBank/DDBJ databases">
        <title>Genome sequencing of bacteria with rrn-lacking chromosome and rrn-plasmid.</title>
        <authorList>
            <person name="Anda M."/>
            <person name="Iwasaki W."/>
        </authorList>
    </citation>
    <scope>NUCLEOTIDE SEQUENCE [LARGE SCALE GENOMIC DNA]</scope>
    <source>
        <strain evidence="2 3">NBRC 15940</strain>
    </source>
</reference>
<organism evidence="2 3">
    <name type="scientific">Persicobacter diffluens</name>
    <dbReference type="NCBI Taxonomy" id="981"/>
    <lineage>
        <taxon>Bacteria</taxon>
        <taxon>Pseudomonadati</taxon>
        <taxon>Bacteroidota</taxon>
        <taxon>Cytophagia</taxon>
        <taxon>Cytophagales</taxon>
        <taxon>Persicobacteraceae</taxon>
        <taxon>Persicobacter</taxon>
    </lineage>
</organism>
<gene>
    <name evidence="2" type="ORF">PEDI_54080</name>
</gene>
<name>A0AAN5AQ18_9BACT</name>
<dbReference type="Proteomes" id="UP001310022">
    <property type="component" value="Unassembled WGS sequence"/>
</dbReference>
<keyword evidence="3" id="KW-1185">Reference proteome</keyword>
<dbReference type="AlphaFoldDB" id="A0AAN5AQ18"/>
<proteinExistence type="predicted"/>